<dbReference type="Proteomes" id="UP001500795">
    <property type="component" value="Unassembled WGS sequence"/>
</dbReference>
<name>A0ABP6V471_9GAMM</name>
<dbReference type="EMBL" id="BAABCX010000001">
    <property type="protein sequence ID" value="GAA3526476.1"/>
    <property type="molecule type" value="Genomic_DNA"/>
</dbReference>
<proteinExistence type="predicted"/>
<evidence type="ECO:0000313" key="2">
    <source>
        <dbReference type="EMBL" id="GAA3526476.1"/>
    </source>
</evidence>
<dbReference type="InterPro" id="IPR016181">
    <property type="entry name" value="Acyl_CoA_acyltransferase"/>
</dbReference>
<dbReference type="PROSITE" id="PS51186">
    <property type="entry name" value="GNAT"/>
    <property type="match status" value="1"/>
</dbReference>
<dbReference type="CDD" id="cd04301">
    <property type="entry name" value="NAT_SF"/>
    <property type="match status" value="1"/>
</dbReference>
<sequence length="84" mass="9442">MATALLNKTGEVIGVHQVGVPPEHRGKGIANGLMQRLIAACQDWGDRHITLQASGAGEDLYRRQGFEPRFRIKSYRRREPMQQA</sequence>
<keyword evidence="3" id="KW-1185">Reference proteome</keyword>
<comment type="caution">
    <text evidence="2">The sequence shown here is derived from an EMBL/GenBank/DDBJ whole genome shotgun (WGS) entry which is preliminary data.</text>
</comment>
<dbReference type="SUPFAM" id="SSF55729">
    <property type="entry name" value="Acyl-CoA N-acyltransferases (Nat)"/>
    <property type="match status" value="1"/>
</dbReference>
<feature type="domain" description="N-acetyltransferase" evidence="1">
    <location>
        <begin position="1"/>
        <end position="84"/>
    </location>
</feature>
<dbReference type="InterPro" id="IPR000182">
    <property type="entry name" value="GNAT_dom"/>
</dbReference>
<evidence type="ECO:0000313" key="3">
    <source>
        <dbReference type="Proteomes" id="UP001500795"/>
    </source>
</evidence>
<protein>
    <recommendedName>
        <fullName evidence="1">N-acetyltransferase domain-containing protein</fullName>
    </recommendedName>
</protein>
<accession>A0ABP6V471</accession>
<gene>
    <name evidence="2" type="ORF">GCM10022394_01980</name>
</gene>
<evidence type="ECO:0000259" key="1">
    <source>
        <dbReference type="PROSITE" id="PS51186"/>
    </source>
</evidence>
<dbReference type="Gene3D" id="3.40.630.30">
    <property type="match status" value="1"/>
</dbReference>
<organism evidence="2 3">
    <name type="scientific">Zobellella aerophila</name>
    <dbReference type="NCBI Taxonomy" id="870480"/>
    <lineage>
        <taxon>Bacteria</taxon>
        <taxon>Pseudomonadati</taxon>
        <taxon>Pseudomonadota</taxon>
        <taxon>Gammaproteobacteria</taxon>
        <taxon>Aeromonadales</taxon>
        <taxon>Aeromonadaceae</taxon>
        <taxon>Zobellella</taxon>
    </lineage>
</organism>
<dbReference type="Pfam" id="PF13527">
    <property type="entry name" value="Acetyltransf_9"/>
    <property type="match status" value="1"/>
</dbReference>
<reference evidence="3" key="1">
    <citation type="journal article" date="2019" name="Int. J. Syst. Evol. Microbiol.">
        <title>The Global Catalogue of Microorganisms (GCM) 10K type strain sequencing project: providing services to taxonomists for standard genome sequencing and annotation.</title>
        <authorList>
            <consortium name="The Broad Institute Genomics Platform"/>
            <consortium name="The Broad Institute Genome Sequencing Center for Infectious Disease"/>
            <person name="Wu L."/>
            <person name="Ma J."/>
        </authorList>
    </citation>
    <scope>NUCLEOTIDE SEQUENCE [LARGE SCALE GENOMIC DNA]</scope>
    <source>
        <strain evidence="3">JCM 17110</strain>
    </source>
</reference>